<feature type="transmembrane region" description="Helical" evidence="1">
    <location>
        <begin position="136"/>
        <end position="156"/>
    </location>
</feature>
<reference evidence="2 3" key="1">
    <citation type="submission" date="2019-02" db="EMBL/GenBank/DDBJ databases">
        <title>Jishengella sp. nov., isolated from a root of Zingiber montanum.</title>
        <authorList>
            <person name="Kuncharoen N."/>
            <person name="Kudo T."/>
            <person name="Masahiro Y."/>
            <person name="Ohkuma M."/>
            <person name="Tanasupawat S."/>
        </authorList>
    </citation>
    <scope>NUCLEOTIDE SEQUENCE [LARGE SCALE GENOMIC DNA]</scope>
    <source>
        <strain evidence="2 3">PLAI 1-1</strain>
    </source>
</reference>
<evidence type="ECO:0000313" key="2">
    <source>
        <dbReference type="EMBL" id="TCB97262.1"/>
    </source>
</evidence>
<dbReference type="Pfam" id="PF17197">
    <property type="entry name" value="DUF5134"/>
    <property type="match status" value="1"/>
</dbReference>
<dbReference type="AlphaFoldDB" id="A0A4R0GL07"/>
<comment type="caution">
    <text evidence="2">The sequence shown here is derived from an EMBL/GenBank/DDBJ whole genome shotgun (WGS) entry which is preliminary data.</text>
</comment>
<evidence type="ECO:0000313" key="3">
    <source>
        <dbReference type="Proteomes" id="UP000292274"/>
    </source>
</evidence>
<dbReference type="InterPro" id="IPR033458">
    <property type="entry name" value="DUF5134"/>
</dbReference>
<gene>
    <name evidence="2" type="ORF">E0H26_13420</name>
</gene>
<proteinExistence type="predicted"/>
<sequence length="203" mass="21950">MTSPALRWPMTLALMVVVPYFTSRLLHPARRQPGTGPAPAGWSRMREFPHLLMATSMVAMVWPIGIPAQVWIALFAPIAVWFTVRAARSRDRLPHGSRAVATYFAVSTAAMVWMAAAHGVRAGGHHGGMPEATSWWSPVVSLALGGYLLLSAGWWASRGLRLTPRWQEPGGSEPPESRSGARADGICHAAMGMVMGLMLLAMV</sequence>
<keyword evidence="3" id="KW-1185">Reference proteome</keyword>
<dbReference type="OrthoDB" id="4734452at2"/>
<name>A0A4R0GL07_9ACTN</name>
<keyword evidence="1" id="KW-0812">Transmembrane</keyword>
<dbReference type="EMBL" id="SJJR01000007">
    <property type="protein sequence ID" value="TCB97262.1"/>
    <property type="molecule type" value="Genomic_DNA"/>
</dbReference>
<organism evidence="2 3">
    <name type="scientific">Micromonospora zingiberis</name>
    <dbReference type="NCBI Taxonomy" id="2053011"/>
    <lineage>
        <taxon>Bacteria</taxon>
        <taxon>Bacillati</taxon>
        <taxon>Actinomycetota</taxon>
        <taxon>Actinomycetes</taxon>
        <taxon>Micromonosporales</taxon>
        <taxon>Micromonosporaceae</taxon>
        <taxon>Micromonospora</taxon>
    </lineage>
</organism>
<keyword evidence="1" id="KW-0472">Membrane</keyword>
<accession>A0A4R0GL07</accession>
<feature type="transmembrane region" description="Helical" evidence="1">
    <location>
        <begin position="99"/>
        <end position="116"/>
    </location>
</feature>
<keyword evidence="1" id="KW-1133">Transmembrane helix</keyword>
<evidence type="ECO:0000256" key="1">
    <source>
        <dbReference type="SAM" id="Phobius"/>
    </source>
</evidence>
<feature type="transmembrane region" description="Helical" evidence="1">
    <location>
        <begin position="70"/>
        <end position="87"/>
    </location>
</feature>
<protein>
    <submittedName>
        <fullName evidence="2">DUF5134 domain-containing protein</fullName>
    </submittedName>
</protein>
<dbReference type="Proteomes" id="UP000292274">
    <property type="component" value="Unassembled WGS sequence"/>
</dbReference>